<dbReference type="PROSITE" id="PS51387">
    <property type="entry name" value="FAD_PCMH"/>
    <property type="match status" value="1"/>
</dbReference>
<dbReference type="Pfam" id="PF00941">
    <property type="entry name" value="FAD_binding_5"/>
    <property type="match status" value="1"/>
</dbReference>
<dbReference type="AlphaFoldDB" id="A0A0D8FV11"/>
<sequence>MQVPAVFDYERASTVEDALALLVRHGPEARLIAGGHSLLPMMKLRLARPDVVIDINELKELDYIRVEGDELAIGAMTRHATVLESPLLAQHYHIFAEAERVIADPLVRNRGTVGGSLCQADPSEDLSAVFAALRGRVMIRSATQTRTVDARGFHVGPYQTEVRDAEILTEVRVPLRPGSGSCYQKVERRAGDWSIAAAGAFVQLEGDLVVDVGIGITAVGAEQFTCSEAEEILRGSDGSESVVETAARRCGELCNPSADQRGPVDYKRHLVAVLVGRALTKSIARAKGDMS</sequence>
<comment type="caution">
    <text evidence="5">The sequence shown here is derived from an EMBL/GenBank/DDBJ whole genome shotgun (WGS) entry which is preliminary data.</text>
</comment>
<keyword evidence="2" id="KW-0274">FAD</keyword>
<dbReference type="InterPro" id="IPR005107">
    <property type="entry name" value="CO_DH_flav_C"/>
</dbReference>
<dbReference type="OrthoDB" id="9793944at2"/>
<dbReference type="eggNOG" id="COG1319">
    <property type="taxonomic scope" value="Bacteria"/>
</dbReference>
<reference evidence="5 6" key="1">
    <citation type="submission" date="2015-01" db="EMBL/GenBank/DDBJ databases">
        <title>Draft genome of the acidophilic iron oxidizer Ferrimicrobium acidiphilum strain T23.</title>
        <authorList>
            <person name="Poehlein A."/>
            <person name="Eisen S."/>
            <person name="Schloemann M."/>
            <person name="Johnson B.D."/>
            <person name="Daniel R."/>
            <person name="Muehling M."/>
        </authorList>
    </citation>
    <scope>NUCLEOTIDE SEQUENCE [LARGE SCALE GENOMIC DNA]</scope>
    <source>
        <strain evidence="5 6">T23</strain>
    </source>
</reference>
<dbReference type="InterPro" id="IPR036318">
    <property type="entry name" value="FAD-bd_PCMH-like_sf"/>
</dbReference>
<evidence type="ECO:0000256" key="2">
    <source>
        <dbReference type="ARBA" id="ARBA00022827"/>
    </source>
</evidence>
<dbReference type="Gene3D" id="3.30.465.10">
    <property type="match status" value="1"/>
</dbReference>
<dbReference type="RefSeq" id="WP_035388883.1">
    <property type="nucleotide sequence ID" value="NZ_JQKF01000007.1"/>
</dbReference>
<dbReference type="PATRIC" id="fig|1121877.4.peg.1158"/>
<protein>
    <submittedName>
        <fullName evidence="5">Carbon monoxide dehydrogenase medium chain</fullName>
        <ecNumber evidence="5">1.2.99.2</ecNumber>
    </submittedName>
</protein>
<name>A0A0D8FV11_9ACTN</name>
<evidence type="ECO:0000313" key="5">
    <source>
        <dbReference type="EMBL" id="KJE77133.1"/>
    </source>
</evidence>
<dbReference type="InterPro" id="IPR016166">
    <property type="entry name" value="FAD-bd_PCMH"/>
</dbReference>
<dbReference type="InterPro" id="IPR016169">
    <property type="entry name" value="FAD-bd_PCMH_sub2"/>
</dbReference>
<dbReference type="InterPro" id="IPR036683">
    <property type="entry name" value="CO_DH_flav_C_dom_sf"/>
</dbReference>
<dbReference type="Gene3D" id="3.30.43.10">
    <property type="entry name" value="Uridine Diphospho-n-acetylenolpyruvylglucosamine Reductase, domain 2"/>
    <property type="match status" value="1"/>
</dbReference>
<dbReference type="Proteomes" id="UP000032336">
    <property type="component" value="Unassembled WGS sequence"/>
</dbReference>
<organism evidence="5 6">
    <name type="scientific">Ferrimicrobium acidiphilum DSM 19497</name>
    <dbReference type="NCBI Taxonomy" id="1121877"/>
    <lineage>
        <taxon>Bacteria</taxon>
        <taxon>Bacillati</taxon>
        <taxon>Actinomycetota</taxon>
        <taxon>Acidimicrobiia</taxon>
        <taxon>Acidimicrobiales</taxon>
        <taxon>Acidimicrobiaceae</taxon>
        <taxon>Ferrimicrobium</taxon>
    </lineage>
</organism>
<dbReference type="EMBL" id="JXUW01000007">
    <property type="protein sequence ID" value="KJE77133.1"/>
    <property type="molecule type" value="Genomic_DNA"/>
</dbReference>
<dbReference type="GO" id="GO:0071949">
    <property type="term" value="F:FAD binding"/>
    <property type="evidence" value="ECO:0007669"/>
    <property type="project" value="InterPro"/>
</dbReference>
<evidence type="ECO:0000313" key="6">
    <source>
        <dbReference type="Proteomes" id="UP000032336"/>
    </source>
</evidence>
<dbReference type="SMART" id="SM01092">
    <property type="entry name" value="CO_deh_flav_C"/>
    <property type="match status" value="1"/>
</dbReference>
<feature type="domain" description="FAD-binding PCMH-type" evidence="4">
    <location>
        <begin position="2"/>
        <end position="178"/>
    </location>
</feature>
<dbReference type="InterPro" id="IPR051312">
    <property type="entry name" value="Diverse_Substr_Oxidored"/>
</dbReference>
<dbReference type="PANTHER" id="PTHR42659">
    <property type="entry name" value="XANTHINE DEHYDROGENASE SUBUNIT C-RELATED"/>
    <property type="match status" value="1"/>
</dbReference>
<evidence type="ECO:0000256" key="3">
    <source>
        <dbReference type="ARBA" id="ARBA00023002"/>
    </source>
</evidence>
<dbReference type="InterPro" id="IPR016167">
    <property type="entry name" value="FAD-bd_PCMH_sub1"/>
</dbReference>
<gene>
    <name evidence="5" type="primary">cutM2</name>
    <name evidence="5" type="ORF">FEAC_10630</name>
</gene>
<dbReference type="SUPFAM" id="SSF56176">
    <property type="entry name" value="FAD-binding/transporter-associated domain-like"/>
    <property type="match status" value="1"/>
</dbReference>
<accession>A0A0D8FV11</accession>
<evidence type="ECO:0000259" key="4">
    <source>
        <dbReference type="PROSITE" id="PS51387"/>
    </source>
</evidence>
<evidence type="ECO:0000256" key="1">
    <source>
        <dbReference type="ARBA" id="ARBA00022630"/>
    </source>
</evidence>
<keyword evidence="1" id="KW-0285">Flavoprotein</keyword>
<dbReference type="EC" id="1.2.99.2" evidence="5"/>
<keyword evidence="6" id="KW-1185">Reference proteome</keyword>
<dbReference type="GeneID" id="78372312"/>
<proteinExistence type="predicted"/>
<dbReference type="Gene3D" id="3.30.390.50">
    <property type="entry name" value="CO dehydrogenase flavoprotein, C-terminal domain"/>
    <property type="match status" value="1"/>
</dbReference>
<dbReference type="PANTHER" id="PTHR42659:SF2">
    <property type="entry name" value="XANTHINE DEHYDROGENASE SUBUNIT C-RELATED"/>
    <property type="match status" value="1"/>
</dbReference>
<dbReference type="STRING" id="1121877.FEAC_10630"/>
<dbReference type="Pfam" id="PF03450">
    <property type="entry name" value="CO_deh_flav_C"/>
    <property type="match status" value="1"/>
</dbReference>
<dbReference type="SUPFAM" id="SSF55447">
    <property type="entry name" value="CO dehydrogenase flavoprotein C-terminal domain-like"/>
    <property type="match status" value="1"/>
</dbReference>
<dbReference type="GO" id="GO:0016491">
    <property type="term" value="F:oxidoreductase activity"/>
    <property type="evidence" value="ECO:0007669"/>
    <property type="project" value="UniProtKB-KW"/>
</dbReference>
<keyword evidence="3 5" id="KW-0560">Oxidoreductase</keyword>
<dbReference type="InterPro" id="IPR002346">
    <property type="entry name" value="Mopterin_DH_FAD-bd"/>
</dbReference>
<dbReference type="FunFam" id="3.30.465.10:FF:000017">
    <property type="entry name" value="Xanthine dehydrogenase, FAD binding subunit"/>
    <property type="match status" value="1"/>
</dbReference>